<dbReference type="EMBL" id="JAQZSM010000024">
    <property type="protein sequence ID" value="MDD7973046.1"/>
    <property type="molecule type" value="Genomic_DNA"/>
</dbReference>
<reference evidence="8" key="1">
    <citation type="submission" date="2023-02" db="EMBL/GenBank/DDBJ databases">
        <title>Description of Roseinatronobacter alkalisoli sp. nov., an alkaliphilic bacerium isolated from soda soil.</title>
        <authorList>
            <person name="Wei W."/>
        </authorList>
    </citation>
    <scope>NUCLEOTIDE SEQUENCE</scope>
    <source>
        <strain evidence="8">HJB301</strain>
    </source>
</reference>
<dbReference type="InterPro" id="IPR008948">
    <property type="entry name" value="L-Aspartase-like"/>
</dbReference>
<evidence type="ECO:0000256" key="2">
    <source>
        <dbReference type="ARBA" id="ARBA00004941"/>
    </source>
</evidence>
<feature type="domain" description="Argininosuccinate lyase C-terminal" evidence="7">
    <location>
        <begin position="365"/>
        <end position="396"/>
    </location>
</feature>
<dbReference type="PANTHER" id="PTHR43814:SF1">
    <property type="entry name" value="ARGININOSUCCINATE LYASE"/>
    <property type="match status" value="1"/>
</dbReference>
<dbReference type="SUPFAM" id="SSF48557">
    <property type="entry name" value="L-aspartase-like"/>
    <property type="match status" value="1"/>
</dbReference>
<comment type="catalytic activity">
    <reaction evidence="1">
        <text>2-(N(omega)-L-arginino)succinate = fumarate + L-arginine</text>
        <dbReference type="Rhea" id="RHEA:24020"/>
        <dbReference type="ChEBI" id="CHEBI:29806"/>
        <dbReference type="ChEBI" id="CHEBI:32682"/>
        <dbReference type="ChEBI" id="CHEBI:57472"/>
        <dbReference type="EC" id="4.3.2.1"/>
    </reaction>
</comment>
<dbReference type="CDD" id="cd01359">
    <property type="entry name" value="Argininosuccinate_lyase"/>
    <property type="match status" value="1"/>
</dbReference>
<evidence type="ECO:0000256" key="3">
    <source>
        <dbReference type="ARBA" id="ARBA00012338"/>
    </source>
</evidence>
<dbReference type="Gene3D" id="1.10.40.30">
    <property type="entry name" value="Fumarase/aspartase (C-terminal domain)"/>
    <property type="match status" value="1"/>
</dbReference>
<dbReference type="Gene3D" id="1.20.200.10">
    <property type="entry name" value="Fumarase/aspartase (Central domain)"/>
    <property type="match status" value="1"/>
</dbReference>
<evidence type="ECO:0000313" key="9">
    <source>
        <dbReference type="Proteomes" id="UP001431784"/>
    </source>
</evidence>
<dbReference type="InterPro" id="IPR022761">
    <property type="entry name" value="Fumarate_lyase_N"/>
</dbReference>
<dbReference type="InterPro" id="IPR000362">
    <property type="entry name" value="Fumarate_lyase_fam"/>
</dbReference>
<evidence type="ECO:0000259" key="7">
    <source>
        <dbReference type="Pfam" id="PF14698"/>
    </source>
</evidence>
<keyword evidence="4" id="KW-0055">Arginine biosynthesis</keyword>
<comment type="pathway">
    <text evidence="2">Amino-acid biosynthesis; L-arginine biosynthesis; L-arginine from L-ornithine and carbamoyl phosphate: step 3/3.</text>
</comment>
<dbReference type="RefSeq" id="WP_274353718.1">
    <property type="nucleotide sequence ID" value="NZ_JAQZSM010000024.1"/>
</dbReference>
<dbReference type="PANTHER" id="PTHR43814">
    <property type="entry name" value="ARGININOSUCCINATE LYASE"/>
    <property type="match status" value="1"/>
</dbReference>
<dbReference type="InterPro" id="IPR024083">
    <property type="entry name" value="Fumarase/histidase_N"/>
</dbReference>
<dbReference type="PRINTS" id="PR00149">
    <property type="entry name" value="FUMRATELYASE"/>
</dbReference>
<protein>
    <recommendedName>
        <fullName evidence="3">argininosuccinate lyase</fullName>
        <ecNumber evidence="3">4.3.2.1</ecNumber>
    </recommendedName>
</protein>
<dbReference type="Proteomes" id="UP001431784">
    <property type="component" value="Unassembled WGS sequence"/>
</dbReference>
<dbReference type="InterPro" id="IPR009049">
    <property type="entry name" value="Argininosuccinate_lyase"/>
</dbReference>
<gene>
    <name evidence="8" type="ORF">PUT78_18340</name>
</gene>
<dbReference type="Pfam" id="PF00206">
    <property type="entry name" value="Lyase_1"/>
    <property type="match status" value="1"/>
</dbReference>
<keyword evidence="9" id="KW-1185">Reference proteome</keyword>
<dbReference type="EC" id="4.3.2.1" evidence="3"/>
<dbReference type="InterPro" id="IPR029419">
    <property type="entry name" value="Arg_succ_lyase_C"/>
</dbReference>
<dbReference type="Pfam" id="PF14698">
    <property type="entry name" value="ASL_C2"/>
    <property type="match status" value="1"/>
</dbReference>
<keyword evidence="5 8" id="KW-0456">Lyase</keyword>
<dbReference type="PRINTS" id="PR00145">
    <property type="entry name" value="ARGSUCLYASE"/>
</dbReference>
<dbReference type="Gene3D" id="1.10.275.10">
    <property type="entry name" value="Fumarase/aspartase (N-terminal domain)"/>
    <property type="match status" value="1"/>
</dbReference>
<evidence type="ECO:0000256" key="5">
    <source>
        <dbReference type="ARBA" id="ARBA00023239"/>
    </source>
</evidence>
<accession>A0ABT5TD53</accession>
<sequence>MTDTTRFPDPVYARTVLAPLFDHAQAHHAEDFHAIDQAHLLMLDETGILNPADATRIAQALIRVHQAQSGTHKVYDGSVEDYFFHIEASLRADLGADLAGRLHTARSRNDIDHTLFRMRLRYRLDGLLDQTHTLLNALLDAASRHRDTVIVAYTHGQPAQPTTYGHYLCAVIEVVLGDMARLRAARAQVDCSPMGAAAITTSGFAVDRHAVARDLGFAGVQLNSYGAIATVDYITATYSALQLLLLHLGRPVQDMQFWTAFEVGQLYVPNALVQVSSIMPQKRNPVPIEHLRHLASQGAGLAQMMLGIVHNTPFTDMNDSEGETQAAGYRAFDVAGRVLDLMTALVQAVRIDSARVANTMDRACITITELADTLVRQEGLSFRMAHEIAADVARAVVAVRGSLGTDGYVPFQAAFARVTGRDSALGQADFAKAVSAGGFIALRDRPGGPAPAALRSALDEYSMRAQQLLQAQEVDKHRLQSAREGRIARFDALARRR</sequence>
<name>A0ABT5TD53_9RHOB</name>
<keyword evidence="4" id="KW-0028">Amino-acid biosynthesis</keyword>
<evidence type="ECO:0000313" key="8">
    <source>
        <dbReference type="EMBL" id="MDD7973046.1"/>
    </source>
</evidence>
<dbReference type="GO" id="GO:0016829">
    <property type="term" value="F:lyase activity"/>
    <property type="evidence" value="ECO:0007669"/>
    <property type="project" value="UniProtKB-KW"/>
</dbReference>
<proteinExistence type="predicted"/>
<evidence type="ECO:0000256" key="4">
    <source>
        <dbReference type="ARBA" id="ARBA00022571"/>
    </source>
</evidence>
<evidence type="ECO:0000256" key="1">
    <source>
        <dbReference type="ARBA" id="ARBA00000985"/>
    </source>
</evidence>
<comment type="caution">
    <text evidence="8">The sequence shown here is derived from an EMBL/GenBank/DDBJ whole genome shotgun (WGS) entry which is preliminary data.</text>
</comment>
<organism evidence="8 9">
    <name type="scientific">Roseinatronobacter alkalisoli</name>
    <dbReference type="NCBI Taxonomy" id="3028235"/>
    <lineage>
        <taxon>Bacteria</taxon>
        <taxon>Pseudomonadati</taxon>
        <taxon>Pseudomonadota</taxon>
        <taxon>Alphaproteobacteria</taxon>
        <taxon>Rhodobacterales</taxon>
        <taxon>Paracoccaceae</taxon>
        <taxon>Roseinatronobacter</taxon>
    </lineage>
</organism>
<feature type="domain" description="Fumarate lyase N-terminal" evidence="6">
    <location>
        <begin position="78"/>
        <end position="297"/>
    </location>
</feature>
<evidence type="ECO:0000259" key="6">
    <source>
        <dbReference type="Pfam" id="PF00206"/>
    </source>
</evidence>